<protein>
    <recommendedName>
        <fullName evidence="3">Sel1 repeat family protein</fullName>
    </recommendedName>
</protein>
<dbReference type="InterPro" id="IPR011990">
    <property type="entry name" value="TPR-like_helical_dom_sf"/>
</dbReference>
<proteinExistence type="predicted"/>
<keyword evidence="2" id="KW-1185">Reference proteome</keyword>
<organism evidence="1 2">
    <name type="scientific">Salinivibrio siamensis</name>
    <dbReference type="NCBI Taxonomy" id="414286"/>
    <lineage>
        <taxon>Bacteria</taxon>
        <taxon>Pseudomonadati</taxon>
        <taxon>Pseudomonadota</taxon>
        <taxon>Gammaproteobacteria</taxon>
        <taxon>Vibrionales</taxon>
        <taxon>Vibrionaceae</taxon>
        <taxon>Salinivibrio</taxon>
    </lineage>
</organism>
<feature type="non-terminal residue" evidence="1">
    <location>
        <position position="306"/>
    </location>
</feature>
<dbReference type="EMBL" id="MUFB01000053">
    <property type="protein sequence ID" value="OOE78548.1"/>
    <property type="molecule type" value="Genomic_DNA"/>
</dbReference>
<sequence length="306" mass="35717">MVNVKFLKYLMITTCILPFLSRAETLEEGIEILNQGQFKKAREIFKPLAEHGDANAAYWLAYTQFKTAETLYVGSNLLKAAEGGNPWAMATLAGTHMPKVTTSYCNYLGWPCDEKWVDKAIEGWERLAEEGDGKAMYALLYHDPSWWQYIPFYRDYRYEKLASKLYKNKGYTFFYDKNFWSSLNRRTRIDYLEKMAKNGDGIAMYKLYYIFKDDDLEKALYWLDRGVRERKYYALGVKGTIGIPDSKMSSKGHNIKETSKRAYFYCYASQVLYRGITECHVGTFFDSNLLRENDSYEYFDKVGGAK</sequence>
<dbReference type="Proteomes" id="UP000189410">
    <property type="component" value="Unassembled WGS sequence"/>
</dbReference>
<gene>
    <name evidence="1" type="ORF">BZG73_15895</name>
</gene>
<dbReference type="SUPFAM" id="SSF81901">
    <property type="entry name" value="HCP-like"/>
    <property type="match status" value="1"/>
</dbReference>
<dbReference type="Gene3D" id="1.25.40.10">
    <property type="entry name" value="Tetratricopeptide repeat domain"/>
    <property type="match status" value="1"/>
</dbReference>
<evidence type="ECO:0000313" key="1">
    <source>
        <dbReference type="EMBL" id="OOE78548.1"/>
    </source>
</evidence>
<evidence type="ECO:0000313" key="2">
    <source>
        <dbReference type="Proteomes" id="UP000189410"/>
    </source>
</evidence>
<name>A0ABX3K4Q6_9GAMM</name>
<reference evidence="1 2" key="1">
    <citation type="journal article" date="2017" name="Genome Announc.">
        <title>Draft Genome Sequences of Salinivibrio proteolyticus, Salinivibrio sharmensis, Salinivibrio siamensis, Salinivibrio costicola subsp. alcaliphilus, Salinivibrio costicola subsp. vallismortis, and 29 New Isolates Belonging to the Genus Salinivibrio.</title>
        <authorList>
            <person name="Lopez-Hermoso C."/>
            <person name="de la Haba R.R."/>
            <person name="Sanchez-Porro C."/>
            <person name="Bayliss S.C."/>
            <person name="Feil E.J."/>
            <person name="Ventosa A."/>
        </authorList>
    </citation>
    <scope>NUCLEOTIDE SEQUENCE [LARGE SCALE GENOMIC DNA]</scope>
    <source>
        <strain evidence="1 2">JCM 14472</strain>
    </source>
</reference>
<evidence type="ECO:0008006" key="3">
    <source>
        <dbReference type="Google" id="ProtNLM"/>
    </source>
</evidence>
<accession>A0ABX3K4Q6</accession>
<comment type="caution">
    <text evidence="1">The sequence shown here is derived from an EMBL/GenBank/DDBJ whole genome shotgun (WGS) entry which is preliminary data.</text>
</comment>